<sequence length="53" mass="5919">MRVAVGIHGSDIKSVIETYDLMSRHYFTHASPHCLIVEQSHPTFLVLPSGPSR</sequence>
<protein>
    <submittedName>
        <fullName evidence="2">WSSV432</fullName>
    </submittedName>
</protein>
<dbReference type="GO" id="GO:0009263">
    <property type="term" value="P:deoxyribonucleotide biosynthetic process"/>
    <property type="evidence" value="ECO:0007669"/>
    <property type="project" value="InterPro"/>
</dbReference>
<dbReference type="InterPro" id="IPR013509">
    <property type="entry name" value="RNR_lsu_N"/>
</dbReference>
<dbReference type="Proteomes" id="UP000267352">
    <property type="component" value="Segment"/>
</dbReference>
<dbReference type="Pfam" id="PF00317">
    <property type="entry name" value="Ribonuc_red_lgN"/>
    <property type="match status" value="1"/>
</dbReference>
<reference evidence="2" key="1">
    <citation type="submission" date="2017-12" db="EMBL/GenBank/DDBJ databases">
        <authorList>
            <person name="Katneni V.K."/>
            <person name="Shekhar M.S."/>
            <person name="Otta S.K."/>
            <person name="Karthic K."/>
            <person name="Jangam A.K."/>
            <person name="Gopikrishna G."/>
            <person name="Vijayan K.K."/>
        </authorList>
    </citation>
    <scope>NUCLEOTIDE SEQUENCE [LARGE SCALE GENOMIC DNA]</scope>
    <source>
        <strain evidence="2">IN_AP4RU</strain>
    </source>
</reference>
<dbReference type="GO" id="GO:0004748">
    <property type="term" value="F:ribonucleoside-diphosphate reductase activity, thioredoxin disulfide as acceptor"/>
    <property type="evidence" value="ECO:0007669"/>
    <property type="project" value="InterPro"/>
</dbReference>
<reference evidence="2" key="2">
    <citation type="journal article" date="2018" name="Genome Announc.">
        <title>First Report of a Complete Genome Sequence of White spot syndrome virus from India.</title>
        <authorList>
            <person name="Vinaya Kumar K."/>
            <person name="Shekhar M.S."/>
            <person name="Otta S.K."/>
            <person name="Karthic K."/>
            <person name="Ashok Kumar J."/>
            <person name="Gopikrishna G."/>
            <person name="Vijayan K.K."/>
        </authorList>
    </citation>
    <scope>NUCLEOTIDE SEQUENCE</scope>
    <source>
        <strain evidence="2">IN_AP4RU</strain>
    </source>
</reference>
<evidence type="ECO:0000259" key="1">
    <source>
        <dbReference type="Pfam" id="PF00317"/>
    </source>
</evidence>
<dbReference type="EMBL" id="MG702567">
    <property type="protein sequence ID" value="AUO15201.1"/>
    <property type="molecule type" value="Genomic_DNA"/>
</dbReference>
<dbReference type="SUPFAM" id="SSF48168">
    <property type="entry name" value="R1 subunit of ribonucleotide reductase, N-terminal domain"/>
    <property type="match status" value="1"/>
</dbReference>
<dbReference type="GO" id="GO:0005524">
    <property type="term" value="F:ATP binding"/>
    <property type="evidence" value="ECO:0007669"/>
    <property type="project" value="InterPro"/>
</dbReference>
<organism evidence="2">
    <name type="scientific">White spot syndrome virus</name>
    <dbReference type="NCBI Taxonomy" id="342409"/>
    <lineage>
        <taxon>Viruses</taxon>
        <taxon>Viruses incertae sedis</taxon>
        <taxon>Naldaviricetes</taxon>
        <taxon>Nimaviridae</taxon>
        <taxon>Whispovirus</taxon>
    </lineage>
</organism>
<proteinExistence type="predicted"/>
<accession>A0A2I6SCB3</accession>
<name>A0A2I6SCB3_9VIRU</name>
<dbReference type="Gene3D" id="3.20.70.20">
    <property type="match status" value="1"/>
</dbReference>
<dbReference type="InterPro" id="IPR008926">
    <property type="entry name" value="RNR_R1-su_N"/>
</dbReference>
<feature type="domain" description="Ribonucleotide reductase large subunit N-terminal" evidence="1">
    <location>
        <begin position="1"/>
        <end position="32"/>
    </location>
</feature>
<evidence type="ECO:0000313" key="2">
    <source>
        <dbReference type="EMBL" id="AUO15201.1"/>
    </source>
</evidence>